<evidence type="ECO:0000313" key="1">
    <source>
        <dbReference type="EMBL" id="SEO38470.1"/>
    </source>
</evidence>
<proteinExistence type="predicted"/>
<dbReference type="Proteomes" id="UP000183898">
    <property type="component" value="Unassembled WGS sequence"/>
</dbReference>
<name>A0A1H8P953_9PROT</name>
<protein>
    <submittedName>
        <fullName evidence="1">Uncharacterized protein</fullName>
    </submittedName>
</protein>
<gene>
    <name evidence="1" type="ORF">SAMN05216404_11958</name>
</gene>
<dbReference type="AlphaFoldDB" id="A0A1H8P953"/>
<sequence>MNDPTSKMYAHLTPVELAPLAVKYMVAGDERELARIRSACPLKTYTMQDSAYIDRIESFLRMANAWGLLYWQYQHERMRAALCMLITLSKGIETEEAEHEMEGRRFTLNFAESCLLAIDIALDEVCAARGFDAADARKIVDAKVFVPRKSSQGQAVPDTETVAKVKELLLCILMDRN</sequence>
<reference evidence="1 2" key="1">
    <citation type="submission" date="2016-10" db="EMBL/GenBank/DDBJ databases">
        <authorList>
            <person name="de Groot N.N."/>
        </authorList>
    </citation>
    <scope>NUCLEOTIDE SEQUENCE [LARGE SCALE GENOMIC DNA]</scope>
    <source>
        <strain evidence="1 2">Nl18</strain>
    </source>
</reference>
<organism evidence="1 2">
    <name type="scientific">Nitrosospira multiformis</name>
    <dbReference type="NCBI Taxonomy" id="1231"/>
    <lineage>
        <taxon>Bacteria</taxon>
        <taxon>Pseudomonadati</taxon>
        <taxon>Pseudomonadota</taxon>
        <taxon>Betaproteobacteria</taxon>
        <taxon>Nitrosomonadales</taxon>
        <taxon>Nitrosomonadaceae</taxon>
        <taxon>Nitrosospira</taxon>
    </lineage>
</organism>
<dbReference type="EMBL" id="FOCT01000019">
    <property type="protein sequence ID" value="SEO38470.1"/>
    <property type="molecule type" value="Genomic_DNA"/>
</dbReference>
<evidence type="ECO:0000313" key="2">
    <source>
        <dbReference type="Proteomes" id="UP000183898"/>
    </source>
</evidence>
<accession>A0A1H8P953</accession>
<dbReference type="RefSeq" id="WP_074749049.1">
    <property type="nucleotide sequence ID" value="NZ_FOCT01000019.1"/>
</dbReference>